<dbReference type="Pfam" id="PF21665">
    <property type="entry name" value="Type_III_SycN"/>
    <property type="match status" value="1"/>
</dbReference>
<dbReference type="AlphaFoldDB" id="A0A5B8RY88"/>
<protein>
    <submittedName>
        <fullName evidence="1">Type III secretion chaperone SycN</fullName>
    </submittedName>
</protein>
<proteinExistence type="predicted"/>
<name>A0A5B8RY88_9BURK</name>
<evidence type="ECO:0000313" key="2">
    <source>
        <dbReference type="Proteomes" id="UP000321199"/>
    </source>
</evidence>
<keyword evidence="2" id="KW-1185">Reference proteome</keyword>
<dbReference type="Gene3D" id="3.30.1460.10">
    <property type="match status" value="1"/>
</dbReference>
<dbReference type="InterPro" id="IPR012673">
    <property type="entry name" value="T3SS_SynN"/>
</dbReference>
<dbReference type="EMBL" id="CP042344">
    <property type="protein sequence ID" value="QEA13175.1"/>
    <property type="molecule type" value="Genomic_DNA"/>
</dbReference>
<dbReference type="GO" id="GO:0009306">
    <property type="term" value="P:protein secretion"/>
    <property type="evidence" value="ECO:0007669"/>
    <property type="project" value="InterPro"/>
</dbReference>
<gene>
    <name evidence="1" type="ORF">FOZ74_09100</name>
</gene>
<dbReference type="RefSeq" id="WP_146912767.1">
    <property type="nucleotide sequence ID" value="NZ_CP042344.1"/>
</dbReference>
<sequence>MSMEQALADLGHRIGIAALAPGPNDSLQLRFASGAALGVARQGEQVVVHLSEPVAAHEATVLLLRAMKRAALPEAGAAAIQPGLFSADGQDWLVLALRLAEQGLGARELEQAMQGLQTLLQRLRSD</sequence>
<dbReference type="OrthoDB" id="8911028at2"/>
<dbReference type="SUPFAM" id="SSF69635">
    <property type="entry name" value="Type III secretory system chaperone-like"/>
    <property type="match status" value="1"/>
</dbReference>
<dbReference type="KEGG" id="cof:FOZ74_09100"/>
<dbReference type="Proteomes" id="UP000321199">
    <property type="component" value="Chromosome"/>
</dbReference>
<accession>A0A5B8RY88</accession>
<organism evidence="1 2">
    <name type="scientific">Comamonas flocculans</name>
    <dbReference type="NCBI Taxonomy" id="2597701"/>
    <lineage>
        <taxon>Bacteria</taxon>
        <taxon>Pseudomonadati</taxon>
        <taxon>Pseudomonadota</taxon>
        <taxon>Betaproteobacteria</taxon>
        <taxon>Burkholderiales</taxon>
        <taxon>Comamonadaceae</taxon>
        <taxon>Comamonas</taxon>
    </lineage>
</organism>
<reference evidence="1 2" key="1">
    <citation type="submission" date="2019-07" db="EMBL/GenBank/DDBJ databases">
        <title>Complete genome sequence of Comamonas sp. NLF 7-7 isolated from livestock.</title>
        <authorList>
            <person name="Kim D.H."/>
            <person name="Kim J.G."/>
        </authorList>
    </citation>
    <scope>NUCLEOTIDE SEQUENCE [LARGE SCALE GENOMIC DNA]</scope>
    <source>
        <strain evidence="1 2">NLF 7-7</strain>
    </source>
</reference>
<evidence type="ECO:0000313" key="1">
    <source>
        <dbReference type="EMBL" id="QEA13175.1"/>
    </source>
</evidence>